<feature type="modified residue" description="4-aspartylphosphate" evidence="6">
    <location>
        <position position="53"/>
    </location>
</feature>
<keyword evidence="1 6" id="KW-0597">Phosphoprotein</keyword>
<dbReference type="FunFam" id="3.40.50.2300:FF:000001">
    <property type="entry name" value="DNA-binding response regulator PhoB"/>
    <property type="match status" value="1"/>
</dbReference>
<dbReference type="PROSITE" id="PS50110">
    <property type="entry name" value="RESPONSE_REGULATORY"/>
    <property type="match status" value="1"/>
</dbReference>
<evidence type="ECO:0000256" key="1">
    <source>
        <dbReference type="ARBA" id="ARBA00022553"/>
    </source>
</evidence>
<dbReference type="CDD" id="cd17538">
    <property type="entry name" value="REC_D1_PleD-like"/>
    <property type="match status" value="1"/>
</dbReference>
<evidence type="ECO:0000259" key="8">
    <source>
        <dbReference type="PROSITE" id="PS51832"/>
    </source>
</evidence>
<dbReference type="GO" id="GO:0000160">
    <property type="term" value="P:phosphorelay signal transduction system"/>
    <property type="evidence" value="ECO:0007669"/>
    <property type="project" value="UniProtKB-KW"/>
</dbReference>
<sequence length="345" mass="38355">MAERILVVDDDPRVREVLARFLEREGYVTVPATSGEEALERVASQPPDLVLLDVQLPGIDGYTVCRVLKENEATALIPVTILTGLQDAEARTRGIESGADDFINKPFEYTLLRARLRTQLRIKRLTDQLESTERVVFSMARWVEIKDPYTEGHLRRIAGYSEQTALALGLPAEQARVVRYAGVLHDIGKIGVREELLSKPGKLTREEQMELRKHAEYGASIVAPMRFAGDVAPIILAHHEHWDGAGYPYGQRGEQIPLGARIISVVDAYDAMTSDRPYRKSLGNEEAVRRLRAGSGTQWDPTVLDVFLSLLEAGQLKPVELPGHEPVVGHLPIYPNISASDRRAA</sequence>
<keyword evidence="4" id="KW-0238">DNA-binding</keyword>
<dbReference type="InterPro" id="IPR001789">
    <property type="entry name" value="Sig_transdc_resp-reg_receiver"/>
</dbReference>
<evidence type="ECO:0000313" key="9">
    <source>
        <dbReference type="EMBL" id="TMQ71198.1"/>
    </source>
</evidence>
<dbReference type="PROSITE" id="PS51832">
    <property type="entry name" value="HD_GYP"/>
    <property type="match status" value="1"/>
</dbReference>
<evidence type="ECO:0000256" key="3">
    <source>
        <dbReference type="ARBA" id="ARBA00023015"/>
    </source>
</evidence>
<evidence type="ECO:0000256" key="5">
    <source>
        <dbReference type="ARBA" id="ARBA00023163"/>
    </source>
</evidence>
<dbReference type="Pfam" id="PF00072">
    <property type="entry name" value="Response_reg"/>
    <property type="match status" value="1"/>
</dbReference>
<dbReference type="SMART" id="SM00471">
    <property type="entry name" value="HDc"/>
    <property type="match status" value="1"/>
</dbReference>
<dbReference type="Gene3D" id="3.40.50.2300">
    <property type="match status" value="1"/>
</dbReference>
<dbReference type="AlphaFoldDB" id="A0A538U5M2"/>
<evidence type="ECO:0000256" key="6">
    <source>
        <dbReference type="PROSITE-ProRule" id="PRU00169"/>
    </source>
</evidence>
<dbReference type="PANTHER" id="PTHR45228">
    <property type="entry name" value="CYCLIC DI-GMP PHOSPHODIESTERASE TM_0186-RELATED"/>
    <property type="match status" value="1"/>
</dbReference>
<keyword evidence="3" id="KW-0805">Transcription regulation</keyword>
<dbReference type="EMBL" id="VBPA01000143">
    <property type="protein sequence ID" value="TMQ71198.1"/>
    <property type="molecule type" value="Genomic_DNA"/>
</dbReference>
<dbReference type="InterPro" id="IPR011006">
    <property type="entry name" value="CheY-like_superfamily"/>
</dbReference>
<dbReference type="SUPFAM" id="SSF52172">
    <property type="entry name" value="CheY-like"/>
    <property type="match status" value="1"/>
</dbReference>
<evidence type="ECO:0000259" key="7">
    <source>
        <dbReference type="PROSITE" id="PS50110"/>
    </source>
</evidence>
<evidence type="ECO:0000313" key="10">
    <source>
        <dbReference type="Proteomes" id="UP000319836"/>
    </source>
</evidence>
<evidence type="ECO:0000256" key="2">
    <source>
        <dbReference type="ARBA" id="ARBA00023012"/>
    </source>
</evidence>
<proteinExistence type="predicted"/>
<name>A0A538U5M2_UNCEI</name>
<dbReference type="InterPro" id="IPR052020">
    <property type="entry name" value="Cyclic_di-GMP/3'3'-cGAMP_PDE"/>
</dbReference>
<feature type="domain" description="HD-GYP" evidence="8">
    <location>
        <begin position="128"/>
        <end position="323"/>
    </location>
</feature>
<organism evidence="9 10">
    <name type="scientific">Eiseniibacteriota bacterium</name>
    <dbReference type="NCBI Taxonomy" id="2212470"/>
    <lineage>
        <taxon>Bacteria</taxon>
        <taxon>Candidatus Eiseniibacteriota</taxon>
    </lineage>
</organism>
<dbReference type="SMART" id="SM00448">
    <property type="entry name" value="REC"/>
    <property type="match status" value="1"/>
</dbReference>
<dbReference type="SUPFAM" id="SSF109604">
    <property type="entry name" value="HD-domain/PDEase-like"/>
    <property type="match status" value="1"/>
</dbReference>
<dbReference type="InterPro" id="IPR037522">
    <property type="entry name" value="HD_GYP_dom"/>
</dbReference>
<evidence type="ECO:0000256" key="4">
    <source>
        <dbReference type="ARBA" id="ARBA00023125"/>
    </source>
</evidence>
<dbReference type="Pfam" id="PF13487">
    <property type="entry name" value="HD_5"/>
    <property type="match status" value="1"/>
</dbReference>
<comment type="caution">
    <text evidence="9">The sequence shown here is derived from an EMBL/GenBank/DDBJ whole genome shotgun (WGS) entry which is preliminary data.</text>
</comment>
<gene>
    <name evidence="9" type="ORF">E6K80_06300</name>
</gene>
<feature type="domain" description="Response regulatory" evidence="7">
    <location>
        <begin position="4"/>
        <end position="120"/>
    </location>
</feature>
<protein>
    <submittedName>
        <fullName evidence="9">Response regulator</fullName>
    </submittedName>
</protein>
<keyword evidence="5" id="KW-0804">Transcription</keyword>
<accession>A0A538U5M2</accession>
<dbReference type="InterPro" id="IPR003607">
    <property type="entry name" value="HD/PDEase_dom"/>
</dbReference>
<dbReference type="Gene3D" id="1.10.3210.10">
    <property type="entry name" value="Hypothetical protein af1432"/>
    <property type="match status" value="1"/>
</dbReference>
<dbReference type="InterPro" id="IPR006675">
    <property type="entry name" value="HDIG_dom"/>
</dbReference>
<dbReference type="CDD" id="cd00077">
    <property type="entry name" value="HDc"/>
    <property type="match status" value="1"/>
</dbReference>
<keyword evidence="2" id="KW-0902">Two-component regulatory system</keyword>
<dbReference type="Proteomes" id="UP000319836">
    <property type="component" value="Unassembled WGS sequence"/>
</dbReference>
<reference evidence="9 10" key="1">
    <citation type="journal article" date="2019" name="Nat. Microbiol.">
        <title>Mediterranean grassland soil C-N compound turnover is dependent on rainfall and depth, and is mediated by genomically divergent microorganisms.</title>
        <authorList>
            <person name="Diamond S."/>
            <person name="Andeer P.F."/>
            <person name="Li Z."/>
            <person name="Crits-Christoph A."/>
            <person name="Burstein D."/>
            <person name="Anantharaman K."/>
            <person name="Lane K.R."/>
            <person name="Thomas B.C."/>
            <person name="Pan C."/>
            <person name="Northen T.R."/>
            <person name="Banfield J.F."/>
        </authorList>
    </citation>
    <scope>NUCLEOTIDE SEQUENCE [LARGE SCALE GENOMIC DNA]</scope>
    <source>
        <strain evidence="9">WS_10</strain>
    </source>
</reference>
<dbReference type="GO" id="GO:0003677">
    <property type="term" value="F:DNA binding"/>
    <property type="evidence" value="ECO:0007669"/>
    <property type="project" value="UniProtKB-KW"/>
</dbReference>
<dbReference type="NCBIfam" id="TIGR00277">
    <property type="entry name" value="HDIG"/>
    <property type="match status" value="1"/>
</dbReference>